<dbReference type="GO" id="GO:0003677">
    <property type="term" value="F:DNA binding"/>
    <property type="evidence" value="ECO:0007669"/>
    <property type="project" value="InterPro"/>
</dbReference>
<dbReference type="Pfam" id="PF00239">
    <property type="entry name" value="Resolvase"/>
    <property type="match status" value="1"/>
</dbReference>
<dbReference type="AlphaFoldDB" id="A0A0G0G4U2"/>
<dbReference type="Pfam" id="PF07508">
    <property type="entry name" value="Recombinase"/>
    <property type="match status" value="1"/>
</dbReference>
<dbReference type="InterPro" id="IPR050639">
    <property type="entry name" value="SSR_resolvase"/>
</dbReference>
<dbReference type="Proteomes" id="UP000034536">
    <property type="component" value="Unassembled WGS sequence"/>
</dbReference>
<feature type="domain" description="Resolvase/invertase-type recombinase catalytic" evidence="2">
    <location>
        <begin position="3"/>
        <end position="150"/>
    </location>
</feature>
<dbReference type="CDD" id="cd00338">
    <property type="entry name" value="Ser_Recombinase"/>
    <property type="match status" value="1"/>
</dbReference>
<organism evidence="4 5">
    <name type="scientific">Candidatus Roizmanbacteria bacterium GW2011_GWA2_35_8</name>
    <dbReference type="NCBI Taxonomy" id="1618479"/>
    <lineage>
        <taxon>Bacteria</taxon>
        <taxon>Candidatus Roizmaniibacteriota</taxon>
    </lineage>
</organism>
<feature type="domain" description="Recombinase" evidence="3">
    <location>
        <begin position="157"/>
        <end position="271"/>
    </location>
</feature>
<sequence>MKKAVIYLRTSSDKQIDNTSIPTQEAKCREYCQRENLEIFDIQKREAVSANGDKDERMKELLRYCQKNKGKFEVLVVYKLDRFARDTFQHLLLRKELEKINIVLRSTSERVDETPQGKFLETVLAGVNQWDNDVRKERVKIAMYHRIDEGLWPWPVPVGYYRQQIPGVRLSVSEWDPNCAKEIIKLFELYSTGVYSFSSLADLMIKRGITNFKGKTIKFSKQLIQTVLNNPFYIGLQKIKDYPVKQGQHKPLISTSLWEKCQDLLHKKSNHATAHRLVNNPEFPLRRFTSCGFCNHPLTACWSKGGSGGKYAYYYCVNKSCSKYGKTVRSGDLHDDFFDYLAITKPKGEYLILFKEVFIRRYHERKKEFKDDYFKKEKEIEKLELEKKEVAIKGAKGIYPDLTLKELLNDYEQKILLGKNNLIELHHEELEIEPLLDKAFEVIRTLEKGWQEALPENKIKLQRLIYPAGVSYQYSGFSNSELNFSFALINDFAMQSSTNVRPDRIELSSDL</sequence>
<evidence type="ECO:0000313" key="4">
    <source>
        <dbReference type="EMBL" id="KKP86752.1"/>
    </source>
</evidence>
<keyword evidence="1" id="KW-0175">Coiled coil</keyword>
<protein>
    <submittedName>
        <fullName evidence="4">Site-specific recombinase</fullName>
    </submittedName>
</protein>
<evidence type="ECO:0000256" key="1">
    <source>
        <dbReference type="SAM" id="Coils"/>
    </source>
</evidence>
<feature type="coiled-coil region" evidence="1">
    <location>
        <begin position="366"/>
        <end position="393"/>
    </location>
</feature>
<evidence type="ECO:0000259" key="3">
    <source>
        <dbReference type="PROSITE" id="PS51737"/>
    </source>
</evidence>
<dbReference type="Gene3D" id="3.40.50.1390">
    <property type="entry name" value="Resolvase, N-terminal catalytic domain"/>
    <property type="match status" value="1"/>
</dbReference>
<dbReference type="SMART" id="SM00857">
    <property type="entry name" value="Resolvase"/>
    <property type="match status" value="1"/>
</dbReference>
<accession>A0A0G0G4U2</accession>
<dbReference type="EMBL" id="LBQX01000015">
    <property type="protein sequence ID" value="KKP86752.1"/>
    <property type="molecule type" value="Genomic_DNA"/>
</dbReference>
<dbReference type="SUPFAM" id="SSF53041">
    <property type="entry name" value="Resolvase-like"/>
    <property type="match status" value="1"/>
</dbReference>
<dbReference type="PANTHER" id="PTHR30461:SF23">
    <property type="entry name" value="DNA RECOMBINASE-RELATED"/>
    <property type="match status" value="1"/>
</dbReference>
<dbReference type="InterPro" id="IPR011109">
    <property type="entry name" value="DNA_bind_recombinase_dom"/>
</dbReference>
<dbReference type="InterPro" id="IPR036162">
    <property type="entry name" value="Resolvase-like_N_sf"/>
</dbReference>
<gene>
    <name evidence="4" type="ORF">UR89_C0015G0015</name>
</gene>
<name>A0A0G0G4U2_9BACT</name>
<dbReference type="Gene3D" id="3.90.1750.20">
    <property type="entry name" value="Putative Large Serine Recombinase, Chain B, Domain 2"/>
    <property type="match status" value="1"/>
</dbReference>
<comment type="caution">
    <text evidence="4">The sequence shown here is derived from an EMBL/GenBank/DDBJ whole genome shotgun (WGS) entry which is preliminary data.</text>
</comment>
<dbReference type="InterPro" id="IPR006119">
    <property type="entry name" value="Resolv_N"/>
</dbReference>
<dbReference type="PROSITE" id="PS51737">
    <property type="entry name" value="RECOMBINASE_DNA_BIND"/>
    <property type="match status" value="1"/>
</dbReference>
<dbReference type="GO" id="GO:0000150">
    <property type="term" value="F:DNA strand exchange activity"/>
    <property type="evidence" value="ECO:0007669"/>
    <property type="project" value="InterPro"/>
</dbReference>
<dbReference type="InterPro" id="IPR038109">
    <property type="entry name" value="DNA_bind_recomb_sf"/>
</dbReference>
<dbReference type="PANTHER" id="PTHR30461">
    <property type="entry name" value="DNA-INVERTASE FROM LAMBDOID PROPHAGE"/>
    <property type="match status" value="1"/>
</dbReference>
<dbReference type="PROSITE" id="PS51736">
    <property type="entry name" value="RECOMBINASES_3"/>
    <property type="match status" value="1"/>
</dbReference>
<reference evidence="4 5" key="1">
    <citation type="journal article" date="2015" name="Nature">
        <title>rRNA introns, odd ribosomes, and small enigmatic genomes across a large radiation of phyla.</title>
        <authorList>
            <person name="Brown C.T."/>
            <person name="Hug L.A."/>
            <person name="Thomas B.C."/>
            <person name="Sharon I."/>
            <person name="Castelle C.J."/>
            <person name="Singh A."/>
            <person name="Wilkins M.J."/>
            <person name="Williams K.H."/>
            <person name="Banfield J.F."/>
        </authorList>
    </citation>
    <scope>NUCLEOTIDE SEQUENCE [LARGE SCALE GENOMIC DNA]</scope>
</reference>
<proteinExistence type="predicted"/>
<evidence type="ECO:0000313" key="5">
    <source>
        <dbReference type="Proteomes" id="UP000034536"/>
    </source>
</evidence>
<evidence type="ECO:0000259" key="2">
    <source>
        <dbReference type="PROSITE" id="PS51736"/>
    </source>
</evidence>